<feature type="compositionally biased region" description="Basic residues" evidence="1">
    <location>
        <begin position="42"/>
        <end position="54"/>
    </location>
</feature>
<organism evidence="2">
    <name type="scientific">Capitella teleta</name>
    <name type="common">Polychaete worm</name>
    <dbReference type="NCBI Taxonomy" id="283909"/>
    <lineage>
        <taxon>Eukaryota</taxon>
        <taxon>Metazoa</taxon>
        <taxon>Spiralia</taxon>
        <taxon>Lophotrochozoa</taxon>
        <taxon>Annelida</taxon>
        <taxon>Polychaeta</taxon>
        <taxon>Sedentaria</taxon>
        <taxon>Scolecida</taxon>
        <taxon>Capitellidae</taxon>
        <taxon>Capitella</taxon>
    </lineage>
</organism>
<dbReference type="EMBL" id="KB306824">
    <property type="protein sequence ID" value="ELT99523.1"/>
    <property type="molecule type" value="Genomic_DNA"/>
</dbReference>
<keyword evidence="4" id="KW-1185">Reference proteome</keyword>
<dbReference type="EMBL" id="AMQN01001949">
    <property type="status" value="NOT_ANNOTATED_CDS"/>
    <property type="molecule type" value="Genomic_DNA"/>
</dbReference>
<dbReference type="HOGENOM" id="CLU_1847036_0_0_1"/>
<dbReference type="AlphaFoldDB" id="R7TZZ1"/>
<feature type="compositionally biased region" description="Basic and acidic residues" evidence="1">
    <location>
        <begin position="91"/>
        <end position="102"/>
    </location>
</feature>
<feature type="compositionally biased region" description="Polar residues" evidence="1">
    <location>
        <begin position="1"/>
        <end position="40"/>
    </location>
</feature>
<evidence type="ECO:0000313" key="4">
    <source>
        <dbReference type="Proteomes" id="UP000014760"/>
    </source>
</evidence>
<gene>
    <name evidence="2" type="ORF">CAPTEDRAFT_196220</name>
</gene>
<evidence type="ECO:0000256" key="1">
    <source>
        <dbReference type="SAM" id="MobiDB-lite"/>
    </source>
</evidence>
<accession>R7TZZ1</accession>
<name>R7TZZ1_CAPTE</name>
<proteinExistence type="predicted"/>
<reference evidence="4" key="1">
    <citation type="submission" date="2012-12" db="EMBL/GenBank/DDBJ databases">
        <authorList>
            <person name="Hellsten U."/>
            <person name="Grimwood J."/>
            <person name="Chapman J.A."/>
            <person name="Shapiro H."/>
            <person name="Aerts A."/>
            <person name="Otillar R.P."/>
            <person name="Terry A.Y."/>
            <person name="Boore J.L."/>
            <person name="Simakov O."/>
            <person name="Marletaz F."/>
            <person name="Cho S.-J."/>
            <person name="Edsinger-Gonzales E."/>
            <person name="Havlak P."/>
            <person name="Kuo D.-H."/>
            <person name="Larsson T."/>
            <person name="Lv J."/>
            <person name="Arendt D."/>
            <person name="Savage R."/>
            <person name="Osoegawa K."/>
            <person name="de Jong P."/>
            <person name="Lindberg D.R."/>
            <person name="Seaver E.C."/>
            <person name="Weisblat D.A."/>
            <person name="Putnam N.H."/>
            <person name="Grigoriev I.V."/>
            <person name="Rokhsar D.S."/>
        </authorList>
    </citation>
    <scope>NUCLEOTIDE SEQUENCE</scope>
    <source>
        <strain evidence="4">I ESC-2004</strain>
    </source>
</reference>
<feature type="compositionally biased region" description="Polar residues" evidence="1">
    <location>
        <begin position="111"/>
        <end position="120"/>
    </location>
</feature>
<evidence type="ECO:0000313" key="3">
    <source>
        <dbReference type="EnsemblMetazoa" id="CapteP196220"/>
    </source>
</evidence>
<dbReference type="EnsemblMetazoa" id="CapteT196220">
    <property type="protein sequence ID" value="CapteP196220"/>
    <property type="gene ID" value="CapteG196220"/>
</dbReference>
<protein>
    <submittedName>
        <fullName evidence="2 3">Uncharacterized protein</fullName>
    </submittedName>
</protein>
<evidence type="ECO:0000313" key="2">
    <source>
        <dbReference type="EMBL" id="ELT99523.1"/>
    </source>
</evidence>
<reference evidence="3" key="3">
    <citation type="submission" date="2015-06" db="UniProtKB">
        <authorList>
            <consortium name="EnsemblMetazoa"/>
        </authorList>
    </citation>
    <scope>IDENTIFICATION</scope>
</reference>
<dbReference type="Proteomes" id="UP000014760">
    <property type="component" value="Unassembled WGS sequence"/>
</dbReference>
<sequence>MATSGEASVTSTVNLGSPASGSRNSLIDDTISTPIESTSPVPRRRQRRQARSRRIQAERNFILADSLKRRQVSLDDSDRSVGPTKSNRSVSRSEVDHPKIQSDPDYPVRATTPTEVATKSSPKRKTKRVCEFLQKKVMW</sequence>
<reference evidence="2 4" key="2">
    <citation type="journal article" date="2013" name="Nature">
        <title>Insights into bilaterian evolution from three spiralian genomes.</title>
        <authorList>
            <person name="Simakov O."/>
            <person name="Marletaz F."/>
            <person name="Cho S.J."/>
            <person name="Edsinger-Gonzales E."/>
            <person name="Havlak P."/>
            <person name="Hellsten U."/>
            <person name="Kuo D.H."/>
            <person name="Larsson T."/>
            <person name="Lv J."/>
            <person name="Arendt D."/>
            <person name="Savage R."/>
            <person name="Osoegawa K."/>
            <person name="de Jong P."/>
            <person name="Grimwood J."/>
            <person name="Chapman J.A."/>
            <person name="Shapiro H."/>
            <person name="Aerts A."/>
            <person name="Otillar R.P."/>
            <person name="Terry A.Y."/>
            <person name="Boore J.L."/>
            <person name="Grigoriev I.V."/>
            <person name="Lindberg D.R."/>
            <person name="Seaver E.C."/>
            <person name="Weisblat D.A."/>
            <person name="Putnam N.H."/>
            <person name="Rokhsar D.S."/>
        </authorList>
    </citation>
    <scope>NUCLEOTIDE SEQUENCE</scope>
    <source>
        <strain evidence="2 4">I ESC-2004</strain>
    </source>
</reference>
<feature type="region of interest" description="Disordered" evidence="1">
    <location>
        <begin position="1"/>
        <end position="56"/>
    </location>
</feature>
<feature type="region of interest" description="Disordered" evidence="1">
    <location>
        <begin position="71"/>
        <end position="127"/>
    </location>
</feature>